<dbReference type="SUPFAM" id="SSF53098">
    <property type="entry name" value="Ribonuclease H-like"/>
    <property type="match status" value="1"/>
</dbReference>
<proteinExistence type="predicted"/>
<protein>
    <submittedName>
        <fullName evidence="2">Zinc finger BED domain-containing protein 4</fullName>
    </submittedName>
</protein>
<dbReference type="InterPro" id="IPR012337">
    <property type="entry name" value="RNaseH-like_sf"/>
</dbReference>
<evidence type="ECO:0000313" key="2">
    <source>
        <dbReference type="EMBL" id="KAA1103072.1"/>
    </source>
</evidence>
<evidence type="ECO:0000259" key="1">
    <source>
        <dbReference type="Pfam" id="PF05699"/>
    </source>
</evidence>
<dbReference type="EMBL" id="VSWC01000042">
    <property type="protein sequence ID" value="KAA1103072.1"/>
    <property type="molecule type" value="Genomic_DNA"/>
</dbReference>
<accession>A0A5B0PQT4</accession>
<name>A0A5B0PQT4_PUCGR</name>
<sequence>MVKGPTTLQLSGTPLLSNQNIVNKQVSINVAAPVYTWIMGELQKYDAQELVPASSLMIAKIKDYFNLAVNLLNDINISIEEVLQMLTDAAKGFSTDSFYTKTQASKKKGNTEDDSQQSTISSALFIKKKMKILLLQEEITVYLDSECEEEACDPLAYWKCNSKRFLSLSRMAQTYLAVLASSIPCE</sequence>
<dbReference type="GO" id="GO:0046983">
    <property type="term" value="F:protein dimerization activity"/>
    <property type="evidence" value="ECO:0007669"/>
    <property type="project" value="InterPro"/>
</dbReference>
<dbReference type="AlphaFoldDB" id="A0A5B0PQT4"/>
<dbReference type="OrthoDB" id="10023994at2759"/>
<feature type="domain" description="HAT C-terminal dimerisation" evidence="1">
    <location>
        <begin position="138"/>
        <end position="186"/>
    </location>
</feature>
<dbReference type="Proteomes" id="UP000324748">
    <property type="component" value="Unassembled WGS sequence"/>
</dbReference>
<comment type="caution">
    <text evidence="2">The sequence shown here is derived from an EMBL/GenBank/DDBJ whole genome shotgun (WGS) entry which is preliminary data.</text>
</comment>
<dbReference type="Pfam" id="PF05699">
    <property type="entry name" value="Dimer_Tnp_hAT"/>
    <property type="match status" value="1"/>
</dbReference>
<keyword evidence="3" id="KW-1185">Reference proteome</keyword>
<gene>
    <name evidence="2" type="primary">ZBED4_1</name>
    <name evidence="2" type="ORF">PGT21_005728</name>
</gene>
<organism evidence="2 3">
    <name type="scientific">Puccinia graminis f. sp. tritici</name>
    <dbReference type="NCBI Taxonomy" id="56615"/>
    <lineage>
        <taxon>Eukaryota</taxon>
        <taxon>Fungi</taxon>
        <taxon>Dikarya</taxon>
        <taxon>Basidiomycota</taxon>
        <taxon>Pucciniomycotina</taxon>
        <taxon>Pucciniomycetes</taxon>
        <taxon>Pucciniales</taxon>
        <taxon>Pucciniaceae</taxon>
        <taxon>Puccinia</taxon>
    </lineage>
</organism>
<reference evidence="2 3" key="1">
    <citation type="submission" date="2019-05" db="EMBL/GenBank/DDBJ databases">
        <title>Emergence of the Ug99 lineage of the wheat stem rust pathogen through somatic hybridization.</title>
        <authorList>
            <person name="Li F."/>
            <person name="Upadhyaya N.M."/>
            <person name="Sperschneider J."/>
            <person name="Matny O."/>
            <person name="Nguyen-Phuc H."/>
            <person name="Mago R."/>
            <person name="Raley C."/>
            <person name="Miller M.E."/>
            <person name="Silverstein K.A.T."/>
            <person name="Henningsen E."/>
            <person name="Hirsch C.D."/>
            <person name="Visser B."/>
            <person name="Pretorius Z.A."/>
            <person name="Steffenson B.J."/>
            <person name="Schwessinger B."/>
            <person name="Dodds P.N."/>
            <person name="Figueroa M."/>
        </authorList>
    </citation>
    <scope>NUCLEOTIDE SEQUENCE [LARGE SCALE GENOMIC DNA]</scope>
    <source>
        <strain evidence="2">21-0</strain>
    </source>
</reference>
<evidence type="ECO:0000313" key="3">
    <source>
        <dbReference type="Proteomes" id="UP000324748"/>
    </source>
</evidence>
<dbReference type="InterPro" id="IPR008906">
    <property type="entry name" value="HATC_C_dom"/>
</dbReference>